<evidence type="ECO:0000256" key="11">
    <source>
        <dbReference type="SAM" id="SignalP"/>
    </source>
</evidence>
<evidence type="ECO:0000256" key="7">
    <source>
        <dbReference type="ARBA" id="ARBA00023065"/>
    </source>
</evidence>
<proteinExistence type="predicted"/>
<dbReference type="EMBL" id="CAJHCQ010000039">
    <property type="protein sequence ID" value="CAD6561799.1"/>
    <property type="molecule type" value="Genomic_DNA"/>
</dbReference>
<gene>
    <name evidence="13" type="ORF">LMG27952_07577</name>
</gene>
<keyword evidence="6 11" id="KW-0732">Signal</keyword>
<feature type="domain" description="Porin" evidence="12">
    <location>
        <begin position="16"/>
        <end position="329"/>
    </location>
</feature>
<evidence type="ECO:0000256" key="4">
    <source>
        <dbReference type="ARBA" id="ARBA00022452"/>
    </source>
</evidence>
<reference evidence="13 14" key="1">
    <citation type="submission" date="2020-10" db="EMBL/GenBank/DDBJ databases">
        <authorList>
            <person name="Peeters C."/>
        </authorList>
    </citation>
    <scope>NUCLEOTIDE SEQUENCE [LARGE SCALE GENOMIC DNA]</scope>
    <source>
        <strain evidence="13 14">LMG 27952</strain>
    </source>
</reference>
<comment type="subcellular location">
    <subcellularLocation>
        <location evidence="1">Cell outer membrane</location>
        <topology evidence="1">Multi-pass membrane protein</topology>
    </subcellularLocation>
</comment>
<dbReference type="SUPFAM" id="SSF56935">
    <property type="entry name" value="Porins"/>
    <property type="match status" value="1"/>
</dbReference>
<keyword evidence="5" id="KW-0812">Transmembrane</keyword>
<keyword evidence="3" id="KW-0813">Transport</keyword>
<evidence type="ECO:0000256" key="1">
    <source>
        <dbReference type="ARBA" id="ARBA00004571"/>
    </source>
</evidence>
<dbReference type="Proteomes" id="UP000656319">
    <property type="component" value="Unassembled WGS sequence"/>
</dbReference>
<evidence type="ECO:0000256" key="5">
    <source>
        <dbReference type="ARBA" id="ARBA00022692"/>
    </source>
</evidence>
<dbReference type="PANTHER" id="PTHR34501">
    <property type="entry name" value="PROTEIN YDDL-RELATED"/>
    <property type="match status" value="1"/>
</dbReference>
<dbReference type="Gene3D" id="2.40.160.10">
    <property type="entry name" value="Porin"/>
    <property type="match status" value="1"/>
</dbReference>
<protein>
    <submittedName>
        <fullName evidence="13">Outer membrane porin protein 32</fullName>
    </submittedName>
</protein>
<dbReference type="InterPro" id="IPR050298">
    <property type="entry name" value="Gram-neg_bact_OMP"/>
</dbReference>
<feature type="signal peptide" evidence="11">
    <location>
        <begin position="1"/>
        <end position="27"/>
    </location>
</feature>
<evidence type="ECO:0000256" key="8">
    <source>
        <dbReference type="ARBA" id="ARBA00023114"/>
    </source>
</evidence>
<name>A0ABM8PBB8_9BURK</name>
<keyword evidence="10" id="KW-0998">Cell outer membrane</keyword>
<evidence type="ECO:0000313" key="14">
    <source>
        <dbReference type="Proteomes" id="UP000656319"/>
    </source>
</evidence>
<evidence type="ECO:0000256" key="10">
    <source>
        <dbReference type="ARBA" id="ARBA00023237"/>
    </source>
</evidence>
<dbReference type="InterPro" id="IPR023614">
    <property type="entry name" value="Porin_dom_sf"/>
</dbReference>
<evidence type="ECO:0000256" key="3">
    <source>
        <dbReference type="ARBA" id="ARBA00022448"/>
    </source>
</evidence>
<accession>A0ABM8PBB8</accession>
<keyword evidence="14" id="KW-1185">Reference proteome</keyword>
<sequence length="360" mass="37396">MAHKTSIVNFSLLAGVALTLFSGLACAQSSVTLYGIVDAGLLYTSKTANSSTGENSGKQFSFIDSGSTPSSFGMEGTEDLGGGLKAKFKLENGFSTANGGAGISNGNFFGRQAWVSLQSNLGELKTGLQFSPFFLALYRLDPRGLSTFGSSSVIYADSVVATGVFASNAVSYTSPVIAGFTGSVLYALGGEAGNFSAGRNYSADLMYDNGTLMIDVAFYSGNPGGTAQTPVPTDVGFTGRMLGASYKFDSLTFKASFTSYKISGSFSNNVYGGGINYDITPALNVNGGMWYTIDRNNSSNHSILAAVGTQYFLSRSTSLYGQIGVVNNHGKMDTGLSVNGATQEIAGTSVGTVVGIRHLF</sequence>
<dbReference type="PROSITE" id="PS51257">
    <property type="entry name" value="PROKAR_LIPOPROTEIN"/>
    <property type="match status" value="1"/>
</dbReference>
<dbReference type="Pfam" id="PF13609">
    <property type="entry name" value="Porin_4"/>
    <property type="match status" value="1"/>
</dbReference>
<dbReference type="InterPro" id="IPR002299">
    <property type="entry name" value="Porin_Neis"/>
</dbReference>
<dbReference type="InterPro" id="IPR033900">
    <property type="entry name" value="Gram_neg_porin_domain"/>
</dbReference>
<organism evidence="13 14">
    <name type="scientific">Paraburkholderia hiiakae</name>
    <dbReference type="NCBI Taxonomy" id="1081782"/>
    <lineage>
        <taxon>Bacteria</taxon>
        <taxon>Pseudomonadati</taxon>
        <taxon>Pseudomonadota</taxon>
        <taxon>Betaproteobacteria</taxon>
        <taxon>Burkholderiales</taxon>
        <taxon>Burkholderiaceae</taxon>
        <taxon>Paraburkholderia</taxon>
    </lineage>
</organism>
<dbReference type="PANTHER" id="PTHR34501:SF9">
    <property type="entry name" value="MAJOR OUTER MEMBRANE PROTEIN P.IA"/>
    <property type="match status" value="1"/>
</dbReference>
<keyword evidence="4" id="KW-1134">Transmembrane beta strand</keyword>
<evidence type="ECO:0000256" key="9">
    <source>
        <dbReference type="ARBA" id="ARBA00023136"/>
    </source>
</evidence>
<dbReference type="CDD" id="cd00342">
    <property type="entry name" value="gram_neg_porins"/>
    <property type="match status" value="1"/>
</dbReference>
<dbReference type="PRINTS" id="PR00184">
    <property type="entry name" value="NEISSPPORIN"/>
</dbReference>
<evidence type="ECO:0000259" key="12">
    <source>
        <dbReference type="Pfam" id="PF13609"/>
    </source>
</evidence>
<comment type="subunit">
    <text evidence="2">Homotrimer.</text>
</comment>
<comment type="caution">
    <text evidence="13">The sequence shown here is derived from an EMBL/GenBank/DDBJ whole genome shotgun (WGS) entry which is preliminary data.</text>
</comment>
<evidence type="ECO:0000313" key="13">
    <source>
        <dbReference type="EMBL" id="CAD6561799.1"/>
    </source>
</evidence>
<keyword evidence="8" id="KW-0626">Porin</keyword>
<feature type="chain" id="PRO_5045707367" evidence="11">
    <location>
        <begin position="28"/>
        <end position="360"/>
    </location>
</feature>
<evidence type="ECO:0000256" key="6">
    <source>
        <dbReference type="ARBA" id="ARBA00022729"/>
    </source>
</evidence>
<evidence type="ECO:0000256" key="2">
    <source>
        <dbReference type="ARBA" id="ARBA00011233"/>
    </source>
</evidence>
<dbReference type="RefSeq" id="WP_201700986.1">
    <property type="nucleotide sequence ID" value="NZ_CAJHCQ010000039.1"/>
</dbReference>
<keyword evidence="9" id="KW-0472">Membrane</keyword>
<keyword evidence="7" id="KW-0406">Ion transport</keyword>